<accession>A0A840N2M2</accession>
<dbReference type="RefSeq" id="WP_184085868.1">
    <property type="nucleotide sequence ID" value="NZ_JACHIJ010000003.1"/>
</dbReference>
<protein>
    <submittedName>
        <fullName evidence="1">Uncharacterized protein</fullName>
    </submittedName>
</protein>
<name>A0A840N2M2_9BRAD</name>
<sequence>MKRTDGRNAFITDLGKVLGRSDPAVLAGRCRDARLKAIWIRVGRGGKRDANLSLAKLPAIRTELAVVGVDLWGWHVPFCADKIAAADEAAKVLTWCDDAKLDGVVVDAERTPENPRFRGTEQDAVAYLKPLTKGLADTDRGVAFSSHDQPSLHEDMPFAPFLDFIEDVCSQVYYTSAKPETRLGKSMRDYKALMPAGDFTSRYKPTGNITMTDDVRFPDIGTCLAATSRFFELVNTAGFSSRSFWCWDTAPNEIWRIFSDTPSRTFRPTDTERV</sequence>
<evidence type="ECO:0000313" key="1">
    <source>
        <dbReference type="EMBL" id="MBB5052787.1"/>
    </source>
</evidence>
<dbReference type="AlphaFoldDB" id="A0A840N2M2"/>
<organism evidence="1 2">
    <name type="scientific">Afipia massiliensis</name>
    <dbReference type="NCBI Taxonomy" id="211460"/>
    <lineage>
        <taxon>Bacteria</taxon>
        <taxon>Pseudomonadati</taxon>
        <taxon>Pseudomonadota</taxon>
        <taxon>Alphaproteobacteria</taxon>
        <taxon>Hyphomicrobiales</taxon>
        <taxon>Nitrobacteraceae</taxon>
        <taxon>Afipia</taxon>
    </lineage>
</organism>
<comment type="caution">
    <text evidence="1">The sequence shown here is derived from an EMBL/GenBank/DDBJ whole genome shotgun (WGS) entry which is preliminary data.</text>
</comment>
<proteinExistence type="predicted"/>
<evidence type="ECO:0000313" key="2">
    <source>
        <dbReference type="Proteomes" id="UP000521227"/>
    </source>
</evidence>
<gene>
    <name evidence="1" type="ORF">HNQ36_002761</name>
</gene>
<reference evidence="1 2" key="1">
    <citation type="submission" date="2020-08" db="EMBL/GenBank/DDBJ databases">
        <title>Genomic Encyclopedia of Type Strains, Phase IV (KMG-IV): sequencing the most valuable type-strain genomes for metagenomic binning, comparative biology and taxonomic classification.</title>
        <authorList>
            <person name="Goeker M."/>
        </authorList>
    </citation>
    <scope>NUCLEOTIDE SEQUENCE [LARGE SCALE GENOMIC DNA]</scope>
    <source>
        <strain evidence="1 2">DSM 17498</strain>
    </source>
</reference>
<dbReference type="EMBL" id="JACHIJ010000003">
    <property type="protein sequence ID" value="MBB5052787.1"/>
    <property type="molecule type" value="Genomic_DNA"/>
</dbReference>
<dbReference type="Proteomes" id="UP000521227">
    <property type="component" value="Unassembled WGS sequence"/>
</dbReference>